<organism evidence="1 2">
    <name type="scientific">Terfezia boudieri ATCC MYA-4762</name>
    <dbReference type="NCBI Taxonomy" id="1051890"/>
    <lineage>
        <taxon>Eukaryota</taxon>
        <taxon>Fungi</taxon>
        <taxon>Dikarya</taxon>
        <taxon>Ascomycota</taxon>
        <taxon>Pezizomycotina</taxon>
        <taxon>Pezizomycetes</taxon>
        <taxon>Pezizales</taxon>
        <taxon>Pezizaceae</taxon>
        <taxon>Terfezia</taxon>
    </lineage>
</organism>
<gene>
    <name evidence="1" type="ORF">L211DRAFT_287840</name>
</gene>
<dbReference type="InParanoid" id="A0A3N4LPD9"/>
<dbReference type="OrthoDB" id="5425597at2759"/>
<sequence>MQKLLAKPQPERHQLLTKYGVLFNIYPTTDFQPATKPRGLNDEIAETPLTRQINNHLSQAARQASSSVSCTCMCQLSLPMLQK</sequence>
<evidence type="ECO:0000313" key="1">
    <source>
        <dbReference type="EMBL" id="RPB23389.1"/>
    </source>
</evidence>
<protein>
    <submittedName>
        <fullName evidence="1">Uncharacterized protein</fullName>
    </submittedName>
</protein>
<name>A0A3N4LPD9_9PEZI</name>
<dbReference type="EMBL" id="ML121547">
    <property type="protein sequence ID" value="RPB23389.1"/>
    <property type="molecule type" value="Genomic_DNA"/>
</dbReference>
<proteinExistence type="predicted"/>
<dbReference type="AlphaFoldDB" id="A0A3N4LPD9"/>
<accession>A0A3N4LPD9</accession>
<evidence type="ECO:0000313" key="2">
    <source>
        <dbReference type="Proteomes" id="UP000267821"/>
    </source>
</evidence>
<dbReference type="Proteomes" id="UP000267821">
    <property type="component" value="Unassembled WGS sequence"/>
</dbReference>
<keyword evidence="2" id="KW-1185">Reference proteome</keyword>
<reference evidence="1 2" key="1">
    <citation type="journal article" date="2018" name="Nat. Ecol. Evol.">
        <title>Pezizomycetes genomes reveal the molecular basis of ectomycorrhizal truffle lifestyle.</title>
        <authorList>
            <person name="Murat C."/>
            <person name="Payen T."/>
            <person name="Noel B."/>
            <person name="Kuo A."/>
            <person name="Morin E."/>
            <person name="Chen J."/>
            <person name="Kohler A."/>
            <person name="Krizsan K."/>
            <person name="Balestrini R."/>
            <person name="Da Silva C."/>
            <person name="Montanini B."/>
            <person name="Hainaut M."/>
            <person name="Levati E."/>
            <person name="Barry K.W."/>
            <person name="Belfiori B."/>
            <person name="Cichocki N."/>
            <person name="Clum A."/>
            <person name="Dockter R.B."/>
            <person name="Fauchery L."/>
            <person name="Guy J."/>
            <person name="Iotti M."/>
            <person name="Le Tacon F."/>
            <person name="Lindquist E.A."/>
            <person name="Lipzen A."/>
            <person name="Malagnac F."/>
            <person name="Mello A."/>
            <person name="Molinier V."/>
            <person name="Miyauchi S."/>
            <person name="Poulain J."/>
            <person name="Riccioni C."/>
            <person name="Rubini A."/>
            <person name="Sitrit Y."/>
            <person name="Splivallo R."/>
            <person name="Traeger S."/>
            <person name="Wang M."/>
            <person name="Zifcakova L."/>
            <person name="Wipf D."/>
            <person name="Zambonelli A."/>
            <person name="Paolocci F."/>
            <person name="Nowrousian M."/>
            <person name="Ottonello S."/>
            <person name="Baldrian P."/>
            <person name="Spatafora J.W."/>
            <person name="Henrissat B."/>
            <person name="Nagy L.G."/>
            <person name="Aury J.M."/>
            <person name="Wincker P."/>
            <person name="Grigoriev I.V."/>
            <person name="Bonfante P."/>
            <person name="Martin F.M."/>
        </authorList>
    </citation>
    <scope>NUCLEOTIDE SEQUENCE [LARGE SCALE GENOMIC DNA]</scope>
    <source>
        <strain evidence="1 2">ATCC MYA-4762</strain>
    </source>
</reference>